<comment type="caution">
    <text evidence="1">The sequence shown here is derived from an EMBL/GenBank/DDBJ whole genome shotgun (WGS) entry which is preliminary data.</text>
</comment>
<proteinExistence type="predicted"/>
<protein>
    <submittedName>
        <fullName evidence="1">Uncharacterized protein</fullName>
    </submittedName>
</protein>
<accession>A0ACC0XNH9</accession>
<dbReference type="Proteomes" id="UP001163603">
    <property type="component" value="Chromosome 11"/>
</dbReference>
<evidence type="ECO:0000313" key="1">
    <source>
        <dbReference type="EMBL" id="KAJ0020801.1"/>
    </source>
</evidence>
<sequence>MSIIGEAILGASIEFLFKSLTSPEMLQFAHQEQIQDNLKKWERILLKIYAMLRDAEEQQRTKEFVKI</sequence>
<evidence type="ECO:0000313" key="2">
    <source>
        <dbReference type="Proteomes" id="UP001163603"/>
    </source>
</evidence>
<dbReference type="EMBL" id="CM047746">
    <property type="protein sequence ID" value="KAJ0020801.1"/>
    <property type="molecule type" value="Genomic_DNA"/>
</dbReference>
<name>A0ACC0XNH9_9ROSI</name>
<gene>
    <name evidence="1" type="ORF">Pint_30972</name>
</gene>
<reference evidence="2" key="1">
    <citation type="journal article" date="2023" name="G3 (Bethesda)">
        <title>Genome assembly and association tests identify interacting loci associated with vigor, precocity, and sex in interspecific pistachio rootstocks.</title>
        <authorList>
            <person name="Palmer W."/>
            <person name="Jacygrad E."/>
            <person name="Sagayaradj S."/>
            <person name="Cavanaugh K."/>
            <person name="Han R."/>
            <person name="Bertier L."/>
            <person name="Beede B."/>
            <person name="Kafkas S."/>
            <person name="Golino D."/>
            <person name="Preece J."/>
            <person name="Michelmore R."/>
        </authorList>
    </citation>
    <scope>NUCLEOTIDE SEQUENCE [LARGE SCALE GENOMIC DNA]</scope>
</reference>
<keyword evidence="2" id="KW-1185">Reference proteome</keyword>
<organism evidence="1 2">
    <name type="scientific">Pistacia integerrima</name>
    <dbReference type="NCBI Taxonomy" id="434235"/>
    <lineage>
        <taxon>Eukaryota</taxon>
        <taxon>Viridiplantae</taxon>
        <taxon>Streptophyta</taxon>
        <taxon>Embryophyta</taxon>
        <taxon>Tracheophyta</taxon>
        <taxon>Spermatophyta</taxon>
        <taxon>Magnoliopsida</taxon>
        <taxon>eudicotyledons</taxon>
        <taxon>Gunneridae</taxon>
        <taxon>Pentapetalae</taxon>
        <taxon>rosids</taxon>
        <taxon>malvids</taxon>
        <taxon>Sapindales</taxon>
        <taxon>Anacardiaceae</taxon>
        <taxon>Pistacia</taxon>
    </lineage>
</organism>